<comment type="caution">
    <text evidence="9">The sequence shown here is derived from an EMBL/GenBank/DDBJ whole genome shotgun (WGS) entry which is preliminary data.</text>
</comment>
<evidence type="ECO:0000256" key="5">
    <source>
        <dbReference type="HAMAP-Rule" id="MF_00378"/>
    </source>
</evidence>
<dbReference type="GO" id="GO:0009318">
    <property type="term" value="C:exodeoxyribonuclease VII complex"/>
    <property type="evidence" value="ECO:0007669"/>
    <property type="project" value="UniProtKB-UniRule"/>
</dbReference>
<dbReference type="PANTHER" id="PTHR30008:SF0">
    <property type="entry name" value="EXODEOXYRIBONUCLEASE 7 LARGE SUBUNIT"/>
    <property type="match status" value="1"/>
</dbReference>
<dbReference type="EMBL" id="MASJ01000001">
    <property type="protein sequence ID" value="OCS88621.1"/>
    <property type="molecule type" value="Genomic_DNA"/>
</dbReference>
<evidence type="ECO:0000313" key="9">
    <source>
        <dbReference type="EMBL" id="OCS88621.1"/>
    </source>
</evidence>
<dbReference type="PANTHER" id="PTHR30008">
    <property type="entry name" value="EXODEOXYRIBONUCLEASE 7 LARGE SUBUNIT"/>
    <property type="match status" value="1"/>
</dbReference>
<dbReference type="GO" id="GO:0008855">
    <property type="term" value="F:exodeoxyribonuclease VII activity"/>
    <property type="evidence" value="ECO:0007669"/>
    <property type="project" value="UniProtKB-UniRule"/>
</dbReference>
<dbReference type="GO" id="GO:0006308">
    <property type="term" value="P:DNA catabolic process"/>
    <property type="evidence" value="ECO:0007669"/>
    <property type="project" value="UniProtKB-UniRule"/>
</dbReference>
<dbReference type="GO" id="GO:0005737">
    <property type="term" value="C:cytoplasm"/>
    <property type="evidence" value="ECO:0007669"/>
    <property type="project" value="UniProtKB-SubCell"/>
</dbReference>
<dbReference type="HAMAP" id="MF_00378">
    <property type="entry name" value="Exonuc_7_L"/>
    <property type="match status" value="1"/>
</dbReference>
<keyword evidence="1 5" id="KW-0963">Cytoplasm</keyword>
<keyword evidence="4 5" id="KW-0269">Exonuclease</keyword>
<dbReference type="Proteomes" id="UP000093199">
    <property type="component" value="Unassembled WGS sequence"/>
</dbReference>
<dbReference type="InterPro" id="IPR003753">
    <property type="entry name" value="Exonuc_VII_L"/>
</dbReference>
<dbReference type="AlphaFoldDB" id="A0A1C0YN83"/>
<comment type="catalytic activity">
    <reaction evidence="5 6">
        <text>Exonucleolytic cleavage in either 5'- to 3'- or 3'- to 5'-direction to yield nucleoside 5'-phosphates.</text>
        <dbReference type="EC" id="3.1.11.6"/>
    </reaction>
</comment>
<evidence type="ECO:0000259" key="7">
    <source>
        <dbReference type="Pfam" id="PF02601"/>
    </source>
</evidence>
<dbReference type="Pfam" id="PF13742">
    <property type="entry name" value="tRNA_anti_2"/>
    <property type="match status" value="1"/>
</dbReference>
<dbReference type="Pfam" id="PF02601">
    <property type="entry name" value="Exonuc_VII_L"/>
    <property type="match status" value="1"/>
</dbReference>
<comment type="function">
    <text evidence="5">Bidirectionally degrades single-stranded DNA into large acid-insoluble oligonucleotides, which are then degraded further into small acid-soluble oligonucleotides.</text>
</comment>
<protein>
    <recommendedName>
        <fullName evidence="5">Exodeoxyribonuclease 7 large subunit</fullName>
        <ecNumber evidence="5">3.1.11.6</ecNumber>
    </recommendedName>
    <alternativeName>
        <fullName evidence="5">Exodeoxyribonuclease VII large subunit</fullName>
        <shortName evidence="5">Exonuclease VII large subunit</shortName>
    </alternativeName>
</protein>
<dbReference type="RefSeq" id="WP_066542415.1">
    <property type="nucleotide sequence ID" value="NZ_MASJ01000001.1"/>
</dbReference>
<accession>A0A1C0YN83</accession>
<evidence type="ECO:0000259" key="8">
    <source>
        <dbReference type="Pfam" id="PF13742"/>
    </source>
</evidence>
<keyword evidence="2 5" id="KW-0540">Nuclease</keyword>
<reference evidence="9 10" key="1">
    <citation type="submission" date="2016-07" db="EMBL/GenBank/DDBJ databases">
        <title>Caryophanon tenue genome sequencing.</title>
        <authorList>
            <person name="Verma A."/>
            <person name="Pal Y."/>
            <person name="Krishnamurthi S."/>
        </authorList>
    </citation>
    <scope>NUCLEOTIDE SEQUENCE [LARGE SCALE GENOMIC DNA]</scope>
    <source>
        <strain evidence="9 10">DSM 14152</strain>
    </source>
</reference>
<comment type="similarity">
    <text evidence="5 6">Belongs to the XseA family.</text>
</comment>
<keyword evidence="10" id="KW-1185">Reference proteome</keyword>
<dbReference type="OrthoDB" id="9802795at2"/>
<sequence>MSTTYLTVQALTKYIKYKFDADPHLKDVYVKGELSNVKIHTSGHIYFTLKDAHARVQAAMFRSQAGQLKFRPEEGMQVFIRGEVNVYEAMGNYQLYVQTMEPDGIGGLFLAFNQLKEQLEKEGLFERRWKQPIPHFPETVGVITATTGAAVRDICSTIQRRYPKTKIRIYETLVQGKGAAASVASNIEMANLEAQCDVLIVGRGGGSIEDLWAFNEEVVARAIFSSRIPIISAVGHETDTTIADFVADLRAPTPTAAAELAVPHERDVVHTILTRQAQIHQMISARLTHERARLDRLAQSYPLAQPERLYRPFMERLIRAEQLLQQQLDMSLMKKKQQFIQLDSRLQQQAPQQRLTAEKRRLVQVEAQLQRVLQTILHDKQQQFTTQIRTLEALNPLQILSRGYAAVYDEQSNIVTSVSDVSHNQPIQVAMKDGTLYATVEQIKQEER</sequence>
<dbReference type="CDD" id="cd04489">
    <property type="entry name" value="ExoVII_LU_OBF"/>
    <property type="match status" value="1"/>
</dbReference>
<evidence type="ECO:0000256" key="4">
    <source>
        <dbReference type="ARBA" id="ARBA00022839"/>
    </source>
</evidence>
<evidence type="ECO:0000256" key="1">
    <source>
        <dbReference type="ARBA" id="ARBA00022490"/>
    </source>
</evidence>
<evidence type="ECO:0000256" key="3">
    <source>
        <dbReference type="ARBA" id="ARBA00022801"/>
    </source>
</evidence>
<gene>
    <name evidence="5" type="primary">xseA</name>
    <name evidence="9" type="ORF">A6M13_01895</name>
</gene>
<name>A0A1C0YN83_9BACL</name>
<dbReference type="InterPro" id="IPR025824">
    <property type="entry name" value="OB-fold_nuc-bd_dom"/>
</dbReference>
<evidence type="ECO:0000256" key="6">
    <source>
        <dbReference type="RuleBase" id="RU004355"/>
    </source>
</evidence>
<evidence type="ECO:0000256" key="2">
    <source>
        <dbReference type="ARBA" id="ARBA00022722"/>
    </source>
</evidence>
<dbReference type="InterPro" id="IPR020579">
    <property type="entry name" value="Exonuc_VII_lsu_C"/>
</dbReference>
<evidence type="ECO:0000313" key="10">
    <source>
        <dbReference type="Proteomes" id="UP000093199"/>
    </source>
</evidence>
<dbReference type="NCBIfam" id="TIGR00237">
    <property type="entry name" value="xseA"/>
    <property type="match status" value="1"/>
</dbReference>
<dbReference type="EC" id="3.1.11.6" evidence="5"/>
<feature type="domain" description="OB-fold nucleic acid binding" evidence="8">
    <location>
        <begin position="6"/>
        <end position="101"/>
    </location>
</feature>
<comment type="subcellular location">
    <subcellularLocation>
        <location evidence="5 6">Cytoplasm</location>
    </subcellularLocation>
</comment>
<dbReference type="STRING" id="33978.A6M13_01895"/>
<comment type="subunit">
    <text evidence="5">Heterooligomer composed of large and small subunits.</text>
</comment>
<proteinExistence type="inferred from homology"/>
<keyword evidence="3 5" id="KW-0378">Hydrolase</keyword>
<feature type="domain" description="Exonuclease VII large subunit C-terminal" evidence="7">
    <location>
        <begin position="124"/>
        <end position="438"/>
    </location>
</feature>
<dbReference type="GO" id="GO:0003676">
    <property type="term" value="F:nucleic acid binding"/>
    <property type="evidence" value="ECO:0007669"/>
    <property type="project" value="InterPro"/>
</dbReference>
<organism evidence="9 10">
    <name type="scientific">Caryophanon tenue</name>
    <dbReference type="NCBI Taxonomy" id="33978"/>
    <lineage>
        <taxon>Bacteria</taxon>
        <taxon>Bacillati</taxon>
        <taxon>Bacillota</taxon>
        <taxon>Bacilli</taxon>
        <taxon>Bacillales</taxon>
        <taxon>Caryophanaceae</taxon>
        <taxon>Caryophanon</taxon>
    </lineage>
</organism>